<keyword evidence="1 2" id="KW-0129">CBS domain</keyword>
<dbReference type="CDD" id="cd09836">
    <property type="entry name" value="CBS_pair_arch"/>
    <property type="match status" value="1"/>
</dbReference>
<dbReference type="PROSITE" id="PS51371">
    <property type="entry name" value="CBS"/>
    <property type="match status" value="2"/>
</dbReference>
<evidence type="ECO:0000259" key="3">
    <source>
        <dbReference type="PROSITE" id="PS51371"/>
    </source>
</evidence>
<accession>A0AAV3TG36</accession>
<dbReference type="RefSeq" id="WP_343775241.1">
    <property type="nucleotide sequence ID" value="NZ_BAAADV010000007.1"/>
</dbReference>
<dbReference type="Pfam" id="PF00571">
    <property type="entry name" value="CBS"/>
    <property type="match status" value="2"/>
</dbReference>
<dbReference type="PANTHER" id="PTHR43080:SF2">
    <property type="entry name" value="CBS DOMAIN-CONTAINING PROTEIN"/>
    <property type="match status" value="1"/>
</dbReference>
<dbReference type="InterPro" id="IPR000644">
    <property type="entry name" value="CBS_dom"/>
</dbReference>
<dbReference type="InterPro" id="IPR051257">
    <property type="entry name" value="Diverse_CBS-Domain"/>
</dbReference>
<dbReference type="EMBL" id="BAAADV010000007">
    <property type="protein sequence ID" value="GAA0681114.1"/>
    <property type="molecule type" value="Genomic_DNA"/>
</dbReference>
<dbReference type="AlphaFoldDB" id="A0AAV3TG36"/>
<dbReference type="Proteomes" id="UP001500420">
    <property type="component" value="Unassembled WGS sequence"/>
</dbReference>
<evidence type="ECO:0000313" key="5">
    <source>
        <dbReference type="Proteomes" id="UP001500420"/>
    </source>
</evidence>
<dbReference type="Gene3D" id="3.10.580.10">
    <property type="entry name" value="CBS-domain"/>
    <property type="match status" value="1"/>
</dbReference>
<keyword evidence="5" id="KW-1185">Reference proteome</keyword>
<feature type="domain" description="CBS" evidence="3">
    <location>
        <begin position="12"/>
        <end position="70"/>
    </location>
</feature>
<dbReference type="PANTHER" id="PTHR43080">
    <property type="entry name" value="CBS DOMAIN-CONTAINING PROTEIN CBSX3, MITOCHONDRIAL"/>
    <property type="match status" value="1"/>
</dbReference>
<dbReference type="SUPFAM" id="SSF54631">
    <property type="entry name" value="CBS-domain pair"/>
    <property type="match status" value="1"/>
</dbReference>
<reference evidence="4 5" key="1">
    <citation type="journal article" date="2019" name="Int. J. Syst. Evol. Microbiol.">
        <title>The Global Catalogue of Microorganisms (GCM) 10K type strain sequencing project: providing services to taxonomists for standard genome sequencing and annotation.</title>
        <authorList>
            <consortium name="The Broad Institute Genomics Platform"/>
            <consortium name="The Broad Institute Genome Sequencing Center for Infectious Disease"/>
            <person name="Wu L."/>
            <person name="Ma J."/>
        </authorList>
    </citation>
    <scope>NUCLEOTIDE SEQUENCE [LARGE SCALE GENOMIC DNA]</scope>
    <source>
        <strain evidence="4 5">JCM 16328</strain>
    </source>
</reference>
<evidence type="ECO:0000313" key="4">
    <source>
        <dbReference type="EMBL" id="GAA0681114.1"/>
    </source>
</evidence>
<gene>
    <name evidence="4" type="ORF">GCM10009020_32650</name>
</gene>
<comment type="caution">
    <text evidence="4">The sequence shown here is derived from an EMBL/GenBank/DDBJ whole genome shotgun (WGS) entry which is preliminary data.</text>
</comment>
<dbReference type="InterPro" id="IPR046342">
    <property type="entry name" value="CBS_dom_sf"/>
</dbReference>
<evidence type="ECO:0000256" key="1">
    <source>
        <dbReference type="ARBA" id="ARBA00023122"/>
    </source>
</evidence>
<protein>
    <recommendedName>
        <fullName evidence="3">CBS domain-containing protein</fullName>
    </recommendedName>
</protein>
<evidence type="ECO:0000256" key="2">
    <source>
        <dbReference type="PROSITE-ProRule" id="PRU00703"/>
    </source>
</evidence>
<proteinExistence type="predicted"/>
<feature type="domain" description="CBS" evidence="3">
    <location>
        <begin position="77"/>
        <end position="134"/>
    </location>
</feature>
<dbReference type="SMART" id="SM00116">
    <property type="entry name" value="CBS"/>
    <property type="match status" value="2"/>
</dbReference>
<organism evidence="4 5">
    <name type="scientific">Natronoarchaeum mannanilyticum</name>
    <dbReference type="NCBI Taxonomy" id="926360"/>
    <lineage>
        <taxon>Archaea</taxon>
        <taxon>Methanobacteriati</taxon>
        <taxon>Methanobacteriota</taxon>
        <taxon>Stenosarchaea group</taxon>
        <taxon>Halobacteria</taxon>
        <taxon>Halobacteriales</taxon>
        <taxon>Natronoarchaeaceae</taxon>
    </lineage>
</organism>
<sequence>MTTDDIFVGRLMSTPVETVTPDTLVEDAADRMLTNEIGSLVVVGENNDLLGILTTTDFVDIVAKSKPKAETTVERYMSTDVTTAEAGDSIQDVADQMVEHGFHHMPVVDDEEGVIGMITTTDMAAYLSNTEVPAPV</sequence>
<name>A0AAV3TG36_9EURY</name>